<dbReference type="PANTHER" id="PTHR21716">
    <property type="entry name" value="TRANSMEMBRANE PROTEIN"/>
    <property type="match status" value="1"/>
</dbReference>
<feature type="transmembrane region" description="Helical" evidence="8">
    <location>
        <begin position="141"/>
        <end position="166"/>
    </location>
</feature>
<feature type="transmembrane region" description="Helical" evidence="8">
    <location>
        <begin position="62"/>
        <end position="82"/>
    </location>
</feature>
<keyword evidence="10" id="KW-1185">Reference proteome</keyword>
<evidence type="ECO:0000256" key="6">
    <source>
        <dbReference type="ARBA" id="ARBA00022989"/>
    </source>
</evidence>
<feature type="transmembrane region" description="Helical" evidence="8">
    <location>
        <begin position="23"/>
        <end position="42"/>
    </location>
</feature>
<gene>
    <name evidence="9" type="ORF">SAMN05444955_11953</name>
</gene>
<evidence type="ECO:0000313" key="9">
    <source>
        <dbReference type="EMBL" id="SEN71842.1"/>
    </source>
</evidence>
<dbReference type="GO" id="GO:0005886">
    <property type="term" value="C:plasma membrane"/>
    <property type="evidence" value="ECO:0007669"/>
    <property type="project" value="UniProtKB-SubCell"/>
</dbReference>
<feature type="transmembrane region" description="Helical" evidence="8">
    <location>
        <begin position="230"/>
        <end position="257"/>
    </location>
</feature>
<dbReference type="InterPro" id="IPR002549">
    <property type="entry name" value="AI-2E-like"/>
</dbReference>
<evidence type="ECO:0000256" key="8">
    <source>
        <dbReference type="SAM" id="Phobius"/>
    </source>
</evidence>
<proteinExistence type="inferred from homology"/>
<evidence type="ECO:0000313" key="10">
    <source>
        <dbReference type="Proteomes" id="UP000199695"/>
    </source>
</evidence>
<evidence type="ECO:0000256" key="5">
    <source>
        <dbReference type="ARBA" id="ARBA00022692"/>
    </source>
</evidence>
<comment type="similarity">
    <text evidence="2">Belongs to the autoinducer-2 exporter (AI-2E) (TC 2.A.86) family.</text>
</comment>
<sequence>MIVILLIILLSKQVSFIFQPLVVFVQTLFFPFLVSGVLFYLFRPVVGALQKMGIPKTLSILLIYLVFIGLLVLLGVIAGPLLKEQFERLVENFPQIMDKARQKFVELNRQPWVSRYVDWNEISIQVTNYLKNSLTKIGTNIANFFGILTNILVVFVTVPFILYYMLKEGEKAPQYLLRLLPDREREQGRRILSDMDAALSSYIKGQVLISVFVGVIVYIGYLMIGIDYSLILALVTMFTNVIPFIGPLIGTIPALVVGFTDTPMMAVKVLVVAVIAQQLEGNVISPLVMGKNLNIHPLTIILLLLVAGSLAGFLGLLLAVPTYAVLKVVVSHFYRLLRLRSEMKRQAQEA</sequence>
<feature type="transmembrane region" description="Helical" evidence="8">
    <location>
        <begin position="300"/>
        <end position="330"/>
    </location>
</feature>
<dbReference type="PANTHER" id="PTHR21716:SF53">
    <property type="entry name" value="PERMEASE PERM-RELATED"/>
    <property type="match status" value="1"/>
</dbReference>
<evidence type="ECO:0000256" key="4">
    <source>
        <dbReference type="ARBA" id="ARBA00022475"/>
    </source>
</evidence>
<keyword evidence="4" id="KW-1003">Cell membrane</keyword>
<keyword evidence="6 8" id="KW-1133">Transmembrane helix</keyword>
<dbReference type="AlphaFoldDB" id="A0A1H8ITR0"/>
<comment type="subcellular location">
    <subcellularLocation>
        <location evidence="1">Cell membrane</location>
        <topology evidence="1">Multi-pass membrane protein</topology>
    </subcellularLocation>
</comment>
<dbReference type="EMBL" id="FOCQ01000019">
    <property type="protein sequence ID" value="SEN71842.1"/>
    <property type="molecule type" value="Genomic_DNA"/>
</dbReference>
<dbReference type="STRING" id="1173111.SAMN05444955_11953"/>
<keyword evidence="7 8" id="KW-0472">Membrane</keyword>
<feature type="transmembrane region" description="Helical" evidence="8">
    <location>
        <begin position="207"/>
        <end position="224"/>
    </location>
</feature>
<dbReference type="Proteomes" id="UP000199695">
    <property type="component" value="Unassembled WGS sequence"/>
</dbReference>
<organism evidence="9 10">
    <name type="scientific">Lihuaxuella thermophila</name>
    <dbReference type="NCBI Taxonomy" id="1173111"/>
    <lineage>
        <taxon>Bacteria</taxon>
        <taxon>Bacillati</taxon>
        <taxon>Bacillota</taxon>
        <taxon>Bacilli</taxon>
        <taxon>Bacillales</taxon>
        <taxon>Thermoactinomycetaceae</taxon>
        <taxon>Lihuaxuella</taxon>
    </lineage>
</organism>
<keyword evidence="5 8" id="KW-0812">Transmembrane</keyword>
<evidence type="ECO:0000256" key="2">
    <source>
        <dbReference type="ARBA" id="ARBA00009773"/>
    </source>
</evidence>
<evidence type="ECO:0000256" key="3">
    <source>
        <dbReference type="ARBA" id="ARBA00022448"/>
    </source>
</evidence>
<reference evidence="9 10" key="1">
    <citation type="submission" date="2016-10" db="EMBL/GenBank/DDBJ databases">
        <authorList>
            <person name="de Groot N.N."/>
        </authorList>
    </citation>
    <scope>NUCLEOTIDE SEQUENCE [LARGE SCALE GENOMIC DNA]</scope>
    <source>
        <strain evidence="9 10">DSM 46701</strain>
    </source>
</reference>
<dbReference type="Pfam" id="PF01594">
    <property type="entry name" value="AI-2E_transport"/>
    <property type="match status" value="1"/>
</dbReference>
<protein>
    <submittedName>
        <fullName evidence="9">Predicted PurR-regulated permease PerM</fullName>
    </submittedName>
</protein>
<accession>A0A1H8ITR0</accession>
<dbReference type="GO" id="GO:0055085">
    <property type="term" value="P:transmembrane transport"/>
    <property type="evidence" value="ECO:0007669"/>
    <property type="project" value="TreeGrafter"/>
</dbReference>
<keyword evidence="3" id="KW-0813">Transport</keyword>
<evidence type="ECO:0000256" key="7">
    <source>
        <dbReference type="ARBA" id="ARBA00023136"/>
    </source>
</evidence>
<evidence type="ECO:0000256" key="1">
    <source>
        <dbReference type="ARBA" id="ARBA00004651"/>
    </source>
</evidence>
<name>A0A1H8ITR0_9BACL</name>